<evidence type="ECO:0000313" key="1">
    <source>
        <dbReference type="EMBL" id="KAI3800866.1"/>
    </source>
</evidence>
<dbReference type="EMBL" id="CM042027">
    <property type="protein sequence ID" value="KAI3800866.1"/>
    <property type="molecule type" value="Genomic_DNA"/>
</dbReference>
<reference evidence="1 2" key="2">
    <citation type="journal article" date="2022" name="Mol. Ecol. Resour.">
        <title>The genomes of chicory, endive, great burdock and yacon provide insights into Asteraceae paleo-polyploidization history and plant inulin production.</title>
        <authorList>
            <person name="Fan W."/>
            <person name="Wang S."/>
            <person name="Wang H."/>
            <person name="Wang A."/>
            <person name="Jiang F."/>
            <person name="Liu H."/>
            <person name="Zhao H."/>
            <person name="Xu D."/>
            <person name="Zhang Y."/>
        </authorList>
    </citation>
    <scope>NUCLEOTIDE SEQUENCE [LARGE SCALE GENOMIC DNA]</scope>
    <source>
        <strain evidence="2">cv. Yunnan</strain>
        <tissue evidence="1">Leaves</tissue>
    </source>
</reference>
<reference evidence="2" key="1">
    <citation type="journal article" date="2022" name="Mol. Ecol. Resour.">
        <title>The genomes of chicory, endive, great burdock and yacon provide insights into Asteraceae palaeo-polyploidization history and plant inulin production.</title>
        <authorList>
            <person name="Fan W."/>
            <person name="Wang S."/>
            <person name="Wang H."/>
            <person name="Wang A."/>
            <person name="Jiang F."/>
            <person name="Liu H."/>
            <person name="Zhao H."/>
            <person name="Xu D."/>
            <person name="Zhang Y."/>
        </authorList>
    </citation>
    <scope>NUCLEOTIDE SEQUENCE [LARGE SCALE GENOMIC DNA]</scope>
    <source>
        <strain evidence="2">cv. Yunnan</strain>
    </source>
</reference>
<gene>
    <name evidence="1" type="ORF">L1987_28965</name>
</gene>
<keyword evidence="2" id="KW-1185">Reference proteome</keyword>
<organism evidence="1 2">
    <name type="scientific">Smallanthus sonchifolius</name>
    <dbReference type="NCBI Taxonomy" id="185202"/>
    <lineage>
        <taxon>Eukaryota</taxon>
        <taxon>Viridiplantae</taxon>
        <taxon>Streptophyta</taxon>
        <taxon>Embryophyta</taxon>
        <taxon>Tracheophyta</taxon>
        <taxon>Spermatophyta</taxon>
        <taxon>Magnoliopsida</taxon>
        <taxon>eudicotyledons</taxon>
        <taxon>Gunneridae</taxon>
        <taxon>Pentapetalae</taxon>
        <taxon>asterids</taxon>
        <taxon>campanulids</taxon>
        <taxon>Asterales</taxon>
        <taxon>Asteraceae</taxon>
        <taxon>Asteroideae</taxon>
        <taxon>Heliantheae alliance</taxon>
        <taxon>Millerieae</taxon>
        <taxon>Smallanthus</taxon>
    </lineage>
</organism>
<proteinExistence type="predicted"/>
<accession>A0ACB9HZV7</accession>
<protein>
    <submittedName>
        <fullName evidence="1">Uncharacterized protein</fullName>
    </submittedName>
</protein>
<dbReference type="Proteomes" id="UP001056120">
    <property type="component" value="Linkage Group LG10"/>
</dbReference>
<sequence>MILVCPWKLECPNQAGLIEVQSNVFPRGVATQSAYAVQHSVGDSNGWTNFGDYTTWAAGKTFNVGDTLLFSYGSSHSVDVVSKSDYDNCATGNAIDSYTGGTTTVKLAKPGPMYFVCPSFGHCSTGMKLTINVVSQNSDSPATTTPSDVPPSTTSPSTPISKPTKDAGSANSANMMVVGFSLILAPLFVFMC</sequence>
<name>A0ACB9HZV7_9ASTR</name>
<evidence type="ECO:0000313" key="2">
    <source>
        <dbReference type="Proteomes" id="UP001056120"/>
    </source>
</evidence>
<comment type="caution">
    <text evidence="1">The sequence shown here is derived from an EMBL/GenBank/DDBJ whole genome shotgun (WGS) entry which is preliminary data.</text>
</comment>